<protein>
    <submittedName>
        <fullName evidence="3">ParB-like partition protein</fullName>
    </submittedName>
</protein>
<sequence>MTKLNKFQERMAAKTQGVAQRAEAAAAARADGSARPIATMPGQLGAFRLEAQEYQRRIDALEAQLADAMRSGGQGLDIPVDKLHEVPGRRRYMAPEKYAELRENLKHNKLINPVVVLPRADAEWDVWSGHHRWDAHKDNGKPTVRCVLGNVESEIEAADGAFIANLMQSDLTDFEKYQGIKNYQSNHPDFSQTEIAENLGLAKQQVNLLLAFDRLPADALAVVDLHKAILGATAAGDLATLTESGKAARVVEAVKLLAEGKFDQARAVKYAGASDEKPKQAAQAESFKIKTGRAVWCDVRRAKNVMRIEFKTEAQAEAAQEAIRLHLESLAKADTSETSDSNS</sequence>
<keyword evidence="1" id="KW-0175">Coiled coil</keyword>
<dbReference type="KEGG" id="bgd:bgla_3p0020"/>
<reference evidence="3 4" key="1">
    <citation type="journal article" date="2011" name="J. Bacteriol.">
        <title>Complete genome sequence of Burkholderia gladioli BSR3.</title>
        <authorList>
            <person name="Seo Y.S."/>
            <person name="Lim J."/>
            <person name="Choi B.S."/>
            <person name="Kim H."/>
            <person name="Goo E."/>
            <person name="Lee B."/>
            <person name="Lim J.S."/>
            <person name="Choi I.Y."/>
            <person name="Moon J.S."/>
            <person name="Kim J."/>
            <person name="Hwang I."/>
        </authorList>
    </citation>
    <scope>NUCLEOTIDE SEQUENCE [LARGE SCALE GENOMIC DNA]</scope>
    <source>
        <strain evidence="3 4">BSR3</strain>
        <plasmid evidence="3">bgla_3p</plasmid>
    </source>
</reference>
<dbReference type="RefSeq" id="WP_013691839.1">
    <property type="nucleotide sequence ID" value="NC_015378.1"/>
</dbReference>
<evidence type="ECO:0000313" key="3">
    <source>
        <dbReference type="EMBL" id="AEA65704.1"/>
    </source>
</evidence>
<dbReference type="Pfam" id="PF02195">
    <property type="entry name" value="ParB_N"/>
    <property type="match status" value="1"/>
</dbReference>
<organism evidence="3 4">
    <name type="scientific">Burkholderia gladioli (strain BSR3)</name>
    <dbReference type="NCBI Taxonomy" id="999541"/>
    <lineage>
        <taxon>Bacteria</taxon>
        <taxon>Pseudomonadati</taxon>
        <taxon>Pseudomonadota</taxon>
        <taxon>Betaproteobacteria</taxon>
        <taxon>Burkholderiales</taxon>
        <taxon>Burkholderiaceae</taxon>
        <taxon>Burkholderia</taxon>
    </lineage>
</organism>
<geneLocation type="plasmid" evidence="3 4">
    <name>bgla_3p</name>
</geneLocation>
<dbReference type="GO" id="GO:0007059">
    <property type="term" value="P:chromosome segregation"/>
    <property type="evidence" value="ECO:0007669"/>
    <property type="project" value="TreeGrafter"/>
</dbReference>
<keyword evidence="3" id="KW-0614">Plasmid</keyword>
<dbReference type="PANTHER" id="PTHR33375:SF1">
    <property type="entry name" value="CHROMOSOME-PARTITIONING PROTEIN PARB-RELATED"/>
    <property type="match status" value="1"/>
</dbReference>
<dbReference type="Gene3D" id="3.90.1530.10">
    <property type="entry name" value="Conserved hypothetical protein from pyrococcus furiosus pfu- 392566-001, ParB domain"/>
    <property type="match status" value="1"/>
</dbReference>
<keyword evidence="4" id="KW-1185">Reference proteome</keyword>
<dbReference type="GO" id="GO:0005694">
    <property type="term" value="C:chromosome"/>
    <property type="evidence" value="ECO:0007669"/>
    <property type="project" value="TreeGrafter"/>
</dbReference>
<dbReference type="SMART" id="SM00470">
    <property type="entry name" value="ParB"/>
    <property type="match status" value="1"/>
</dbReference>
<dbReference type="SUPFAM" id="SSF110849">
    <property type="entry name" value="ParB/Sulfiredoxin"/>
    <property type="match status" value="1"/>
</dbReference>
<dbReference type="InterPro" id="IPR036086">
    <property type="entry name" value="ParB/Sulfiredoxin_sf"/>
</dbReference>
<dbReference type="InterPro" id="IPR003115">
    <property type="entry name" value="ParB_N"/>
</dbReference>
<feature type="domain" description="ParB-like N-terminal" evidence="2">
    <location>
        <begin position="76"/>
        <end position="166"/>
    </location>
</feature>
<evidence type="ECO:0000256" key="1">
    <source>
        <dbReference type="SAM" id="Coils"/>
    </source>
</evidence>
<evidence type="ECO:0000259" key="2">
    <source>
        <dbReference type="SMART" id="SM00470"/>
    </source>
</evidence>
<dbReference type="Proteomes" id="UP000008316">
    <property type="component" value="Plasmid bgla_3p"/>
</dbReference>
<accession>F2LSA8</accession>
<proteinExistence type="predicted"/>
<dbReference type="HOGENOM" id="CLU_072315_0_0_4"/>
<gene>
    <name evidence="3" type="ordered locus">bgla_3p0020</name>
</gene>
<dbReference type="InterPro" id="IPR050336">
    <property type="entry name" value="Chromosome_partition/occlusion"/>
</dbReference>
<evidence type="ECO:0000313" key="4">
    <source>
        <dbReference type="Proteomes" id="UP000008316"/>
    </source>
</evidence>
<dbReference type="Gene3D" id="1.10.10.2830">
    <property type="match status" value="1"/>
</dbReference>
<feature type="coiled-coil region" evidence="1">
    <location>
        <begin position="44"/>
        <end position="71"/>
    </location>
</feature>
<name>F2LSA8_BURGS</name>
<dbReference type="AlphaFoldDB" id="F2LSA8"/>
<dbReference type="PANTHER" id="PTHR33375">
    <property type="entry name" value="CHROMOSOME-PARTITIONING PROTEIN PARB-RELATED"/>
    <property type="match status" value="1"/>
</dbReference>
<dbReference type="EMBL" id="CP002603">
    <property type="protein sequence ID" value="AEA65704.1"/>
    <property type="molecule type" value="Genomic_DNA"/>
</dbReference>
<dbReference type="SUPFAM" id="SSF109709">
    <property type="entry name" value="KorB DNA-binding domain-like"/>
    <property type="match status" value="1"/>
</dbReference>